<dbReference type="InterPro" id="IPR006683">
    <property type="entry name" value="Thioestr_dom"/>
</dbReference>
<reference evidence="2 3" key="1">
    <citation type="journal article" date="2015" name="MBio">
        <title>Enzymatic Degradation of Phenazines Can Generate Energy and Protect Sensitive Organisms from Toxicity.</title>
        <authorList>
            <person name="Costa K.C."/>
            <person name="Bergkessel M."/>
            <person name="Saunders S."/>
            <person name="Korlach J."/>
            <person name="Newman D.K."/>
        </authorList>
    </citation>
    <scope>NUCLEOTIDE SEQUENCE [LARGE SCALE GENOMIC DNA]</scope>
    <source>
        <strain evidence="2 3">CT6</strain>
    </source>
</reference>
<dbReference type="Proteomes" id="UP000057134">
    <property type="component" value="Chromosome"/>
</dbReference>
<sequence length="269" mass="28045">MTAMHYPLNTPLGRMGVQTLEESPDCCVASIPVAGLLNPLTRMPTVAPLAMLVDHIGGLINHLRRNDDEWTVSSELALELTPDALDLVTAAPDVPVVATALPFGPKGTASLGLCELTHGDRPVGTATVRSFHIHAPGHVIEWPTDSTDGSPPAALEDRMSVQIAETGGSSAVLRQLPDPVINNSIGIVHGGVSAAALELVGSAALGDGSGDPWRTASLRVNYLRQFRGGDESRYEARALRVGRSSGAADAQAIGDDGAVALVARLTAYR</sequence>
<name>A0A0N9YIN0_MYCFO</name>
<dbReference type="EMBL" id="CP011269">
    <property type="protein sequence ID" value="ALI29637.1"/>
    <property type="molecule type" value="Genomic_DNA"/>
</dbReference>
<evidence type="ECO:0000313" key="2">
    <source>
        <dbReference type="EMBL" id="ALI29637.1"/>
    </source>
</evidence>
<dbReference type="AlphaFoldDB" id="A0A0N9YIN0"/>
<feature type="domain" description="Thioesterase" evidence="1">
    <location>
        <begin position="186"/>
        <end position="258"/>
    </location>
</feature>
<proteinExistence type="predicted"/>
<dbReference type="InterPro" id="IPR029069">
    <property type="entry name" value="HotDog_dom_sf"/>
</dbReference>
<protein>
    <recommendedName>
        <fullName evidence="1">Thioesterase domain-containing protein</fullName>
    </recommendedName>
</protein>
<dbReference type="Pfam" id="PF03061">
    <property type="entry name" value="4HBT"/>
    <property type="match status" value="1"/>
</dbReference>
<dbReference type="PATRIC" id="fig|1766.6.peg.5818"/>
<evidence type="ECO:0000259" key="1">
    <source>
        <dbReference type="Pfam" id="PF03061"/>
    </source>
</evidence>
<dbReference type="KEGG" id="mft:XA26_58520"/>
<accession>A0A0N9YIN0</accession>
<dbReference type="CDD" id="cd03443">
    <property type="entry name" value="PaaI_thioesterase"/>
    <property type="match status" value="1"/>
</dbReference>
<evidence type="ECO:0000313" key="3">
    <source>
        <dbReference type="Proteomes" id="UP000057134"/>
    </source>
</evidence>
<dbReference type="Gene3D" id="3.10.129.10">
    <property type="entry name" value="Hotdog Thioesterase"/>
    <property type="match status" value="1"/>
</dbReference>
<dbReference type="SUPFAM" id="SSF54637">
    <property type="entry name" value="Thioesterase/thiol ester dehydrase-isomerase"/>
    <property type="match status" value="1"/>
</dbReference>
<keyword evidence="3" id="KW-1185">Reference proteome</keyword>
<dbReference type="STRING" id="1766.XA26_58520"/>
<gene>
    <name evidence="2" type="ORF">XA26_58520</name>
</gene>
<organism evidence="2 3">
    <name type="scientific">Mycolicibacterium fortuitum</name>
    <name type="common">Mycobacterium fortuitum</name>
    <dbReference type="NCBI Taxonomy" id="1766"/>
    <lineage>
        <taxon>Bacteria</taxon>
        <taxon>Bacillati</taxon>
        <taxon>Actinomycetota</taxon>
        <taxon>Actinomycetes</taxon>
        <taxon>Mycobacteriales</taxon>
        <taxon>Mycobacteriaceae</taxon>
        <taxon>Mycolicibacterium</taxon>
    </lineage>
</organism>